<feature type="region of interest" description="Disordered" evidence="1">
    <location>
        <begin position="421"/>
        <end position="478"/>
    </location>
</feature>
<proteinExistence type="predicted"/>
<reference evidence="3 4" key="1">
    <citation type="journal article" date="2011" name="J. Bacteriol.">
        <title>Two new complete genome sequences offer insight into host and tissue specificity of plant pathogenic Xanthomonas spp.</title>
        <authorList>
            <person name="Bogdanove A.J."/>
            <person name="Koebnik R."/>
            <person name="Lu H."/>
            <person name="Furutani A."/>
            <person name="Angiuoli S.V."/>
            <person name="Patil P.B."/>
            <person name="Van Sluys M.A."/>
            <person name="Ryan R.P."/>
            <person name="Meyer D.F."/>
            <person name="Han S.W."/>
            <person name="Aparna G."/>
            <person name="Rajaram M."/>
            <person name="Delcher A.L."/>
            <person name="Phillippy A.M."/>
            <person name="Puiu D."/>
            <person name="Schatz M.C."/>
            <person name="Shumway M."/>
            <person name="Sommer D.D."/>
            <person name="Trapnell C."/>
            <person name="Benahmed F."/>
            <person name="Dimitrov G."/>
            <person name="Madupu R."/>
            <person name="Radune D."/>
            <person name="Sullivan S."/>
            <person name="Jha G."/>
            <person name="Ishihara H."/>
            <person name="Lee S.W."/>
            <person name="Pandey A."/>
            <person name="Sharma V."/>
            <person name="Sriariyanun M."/>
            <person name="Szurek B."/>
            <person name="Vera-Cruz C.M."/>
            <person name="Dorman K.S."/>
            <person name="Ronald P.C."/>
            <person name="Verdier V."/>
            <person name="Dow J.M."/>
            <person name="Sonti R.V."/>
            <person name="Tsuge S."/>
            <person name="Brendel V.P."/>
            <person name="Rabinowicz P.D."/>
            <person name="Leach J.E."/>
            <person name="White F.F."/>
            <person name="Salzberg S.L."/>
        </authorList>
    </citation>
    <scope>NUCLEOTIDE SEQUENCE [LARGE SCALE GENOMIC DNA]</scope>
    <source>
        <strain evidence="3 4">BLS256</strain>
    </source>
</reference>
<keyword evidence="2" id="KW-0812">Transmembrane</keyword>
<dbReference type="PANTHER" id="PTHR34219">
    <property type="entry name" value="IRON-REGULATED INNER MEMBRANE PROTEIN-RELATED"/>
    <property type="match status" value="1"/>
</dbReference>
<feature type="compositionally biased region" description="Low complexity" evidence="1">
    <location>
        <begin position="442"/>
        <end position="458"/>
    </location>
</feature>
<evidence type="ECO:0000256" key="1">
    <source>
        <dbReference type="SAM" id="MobiDB-lite"/>
    </source>
</evidence>
<feature type="transmembrane region" description="Helical" evidence="2">
    <location>
        <begin position="93"/>
        <end position="112"/>
    </location>
</feature>
<dbReference type="PANTHER" id="PTHR34219:SF1">
    <property type="entry name" value="PEPSY DOMAIN-CONTAINING PROTEIN"/>
    <property type="match status" value="1"/>
</dbReference>
<organism evidence="3 4">
    <name type="scientific">Xanthomonas oryzae pv. oryzicola (strain BLS256)</name>
    <dbReference type="NCBI Taxonomy" id="383407"/>
    <lineage>
        <taxon>Bacteria</taxon>
        <taxon>Pseudomonadati</taxon>
        <taxon>Pseudomonadota</taxon>
        <taxon>Gammaproteobacteria</taxon>
        <taxon>Lysobacterales</taxon>
        <taxon>Lysobacteraceae</taxon>
        <taxon>Xanthomonas</taxon>
    </lineage>
</organism>
<accession>G7TET3</accession>
<dbReference type="EMBL" id="CP003057">
    <property type="protein sequence ID" value="AEQ96448.1"/>
    <property type="molecule type" value="Genomic_DNA"/>
</dbReference>
<dbReference type="HOGENOM" id="CLU_571018_0_0_6"/>
<dbReference type="Proteomes" id="UP000008851">
    <property type="component" value="Chromosome"/>
</dbReference>
<keyword evidence="2" id="KW-0472">Membrane</keyword>
<dbReference type="AlphaFoldDB" id="G7TET3"/>
<evidence type="ECO:0000313" key="4">
    <source>
        <dbReference type="Proteomes" id="UP000008851"/>
    </source>
</evidence>
<feature type="transmembrane region" description="Helical" evidence="2">
    <location>
        <begin position="279"/>
        <end position="299"/>
    </location>
</feature>
<dbReference type="Pfam" id="PF03929">
    <property type="entry name" value="PepSY_TM"/>
    <property type="match status" value="2"/>
</dbReference>
<name>G7TET3_XANOB</name>
<protein>
    <submittedName>
        <fullName evidence="3">Propeptide, PepSY amd peptidase M4</fullName>
    </submittedName>
</protein>
<feature type="compositionally biased region" description="Basic and acidic residues" evidence="1">
    <location>
        <begin position="430"/>
        <end position="441"/>
    </location>
</feature>
<feature type="transmembrane region" description="Helical" evidence="2">
    <location>
        <begin position="29"/>
        <end position="53"/>
    </location>
</feature>
<sequence length="478" mass="51449">MAPKIPSGPADLQLADAARRDRHRLFWRWHLYAGLFVAPFLLMLAVTGAIYLFNLSGLYLGWPRGQRHAGWHGLVPTARAKGRAFWKSLHAATGPWICLLVLFLIFTGLPWATSWGAWVRSGAEMIDAGYPAVYRRYVAAAAPTVGTEFNDVPWTLQHAPMPPAATGSDTAHSHHLPHCAATPGAARDWTDAGLERAIAHIRAAGTADPLQVFLPSTQRGALMVSTSPDQPQGQVTYHFDQQGALLVRAGFDDDGAVAQAIEMGVQLHMGNYVGRANQFVILFACVGIVVLCASGMVMWCGGASRPHRRARSGPPHAASLATRLGRRNRHRAPTAVLFTSCGLNVRPPDQAAITAVPMARPIHAGVCIARLPGIPGAWLPTYWSNKHETTRPPVAVCDRPVGHGRSGLGCRSRAGTVLVARPALCQQRPRTGDRHSHDGDPSRSPSQGLRGQSQRQGKGLPGIGQHLVGRYPGQRVAL</sequence>
<gene>
    <name evidence="3" type="ORF">XOC_2313</name>
</gene>
<dbReference type="InterPro" id="IPR005625">
    <property type="entry name" value="PepSY-ass_TM"/>
</dbReference>
<dbReference type="eggNOG" id="COG3182">
    <property type="taxonomic scope" value="Bacteria"/>
</dbReference>
<keyword evidence="2" id="KW-1133">Transmembrane helix</keyword>
<evidence type="ECO:0000256" key="2">
    <source>
        <dbReference type="SAM" id="Phobius"/>
    </source>
</evidence>
<evidence type="ECO:0000313" key="3">
    <source>
        <dbReference type="EMBL" id="AEQ96448.1"/>
    </source>
</evidence>
<dbReference type="KEGG" id="xor:XOC_2313"/>